<name>A0ABD1XAN8_9LAMI</name>
<evidence type="ECO:0000313" key="3">
    <source>
        <dbReference type="Proteomes" id="UP001604277"/>
    </source>
</evidence>
<organism evidence="2 3">
    <name type="scientific">Forsythia ovata</name>
    <dbReference type="NCBI Taxonomy" id="205694"/>
    <lineage>
        <taxon>Eukaryota</taxon>
        <taxon>Viridiplantae</taxon>
        <taxon>Streptophyta</taxon>
        <taxon>Embryophyta</taxon>
        <taxon>Tracheophyta</taxon>
        <taxon>Spermatophyta</taxon>
        <taxon>Magnoliopsida</taxon>
        <taxon>eudicotyledons</taxon>
        <taxon>Gunneridae</taxon>
        <taxon>Pentapetalae</taxon>
        <taxon>asterids</taxon>
        <taxon>lamiids</taxon>
        <taxon>Lamiales</taxon>
        <taxon>Oleaceae</taxon>
        <taxon>Forsythieae</taxon>
        <taxon>Forsythia</taxon>
    </lineage>
</organism>
<dbReference type="Proteomes" id="UP001604277">
    <property type="component" value="Unassembled WGS sequence"/>
</dbReference>
<keyword evidence="3" id="KW-1185">Reference proteome</keyword>
<evidence type="ECO:0000313" key="2">
    <source>
        <dbReference type="EMBL" id="KAL2558994.1"/>
    </source>
</evidence>
<gene>
    <name evidence="2" type="ORF">Fot_03733</name>
</gene>
<protein>
    <submittedName>
        <fullName evidence="2">Uncharacterized protein</fullName>
    </submittedName>
</protein>
<accession>A0ABD1XAN8</accession>
<feature type="region of interest" description="Disordered" evidence="1">
    <location>
        <begin position="127"/>
        <end position="163"/>
    </location>
</feature>
<dbReference type="EMBL" id="JBFOLJ010000001">
    <property type="protein sequence ID" value="KAL2558994.1"/>
    <property type="molecule type" value="Genomic_DNA"/>
</dbReference>
<comment type="caution">
    <text evidence="2">The sequence shown here is derived from an EMBL/GenBank/DDBJ whole genome shotgun (WGS) entry which is preliminary data.</text>
</comment>
<feature type="compositionally biased region" description="Basic and acidic residues" evidence="1">
    <location>
        <begin position="127"/>
        <end position="154"/>
    </location>
</feature>
<evidence type="ECO:0000256" key="1">
    <source>
        <dbReference type="SAM" id="MobiDB-lite"/>
    </source>
</evidence>
<proteinExistence type="predicted"/>
<dbReference type="AlphaFoldDB" id="A0ABD1XAN8"/>
<sequence length="163" mass="18473">MRKSLSACKLMGYDVTKPALTGSLISLFKIESKRIATKEPIPKWEMLGRRSTSPKMERLAAEEPIFKWERLYSRRAVSQAGEAYCGRVYSQVGEWDRLCSRSESPKLEKLAAEEPILKWKRLGSRSESPKLEKLAAKKSSTKWERLGGRSESPKLKKLAAGRA</sequence>
<reference evidence="3" key="1">
    <citation type="submission" date="2024-07" db="EMBL/GenBank/DDBJ databases">
        <title>Two chromosome-level genome assemblies of Korean endemic species Abeliophyllum distichum and Forsythia ovata (Oleaceae).</title>
        <authorList>
            <person name="Jang H."/>
        </authorList>
    </citation>
    <scope>NUCLEOTIDE SEQUENCE [LARGE SCALE GENOMIC DNA]</scope>
</reference>